<dbReference type="CDD" id="cd00009">
    <property type="entry name" value="AAA"/>
    <property type="match status" value="1"/>
</dbReference>
<dbReference type="Pfam" id="PF25601">
    <property type="entry name" value="AAA_lid_14"/>
    <property type="match status" value="1"/>
</dbReference>
<gene>
    <name evidence="6" type="ORF">KHM83_18490</name>
</gene>
<evidence type="ECO:0000256" key="1">
    <source>
        <dbReference type="ARBA" id="ARBA00022741"/>
    </source>
</evidence>
<keyword evidence="3" id="KW-0805">Transcription regulation</keyword>
<dbReference type="PROSITE" id="PS00688">
    <property type="entry name" value="SIGMA54_INTERACT_3"/>
    <property type="match status" value="1"/>
</dbReference>
<dbReference type="Proteomes" id="UP000746471">
    <property type="component" value="Unassembled WGS sequence"/>
</dbReference>
<dbReference type="InterPro" id="IPR002197">
    <property type="entry name" value="HTH_Fis"/>
</dbReference>
<dbReference type="InterPro" id="IPR003593">
    <property type="entry name" value="AAA+_ATPase"/>
</dbReference>
<dbReference type="EMBL" id="JAHBCL010000051">
    <property type="protein sequence ID" value="MBS7528661.1"/>
    <property type="molecule type" value="Genomic_DNA"/>
</dbReference>
<dbReference type="PROSITE" id="PS50045">
    <property type="entry name" value="SIGMA54_INTERACT_4"/>
    <property type="match status" value="1"/>
</dbReference>
<evidence type="ECO:0000256" key="4">
    <source>
        <dbReference type="ARBA" id="ARBA00023163"/>
    </source>
</evidence>
<dbReference type="Pfam" id="PF02954">
    <property type="entry name" value="HTH_8"/>
    <property type="match status" value="1"/>
</dbReference>
<dbReference type="SUPFAM" id="SSF52540">
    <property type="entry name" value="P-loop containing nucleoside triphosphate hydrolases"/>
    <property type="match status" value="1"/>
</dbReference>
<dbReference type="Gene3D" id="1.10.8.60">
    <property type="match status" value="1"/>
</dbReference>
<reference evidence="6 7" key="1">
    <citation type="submission" date="2021-05" db="EMBL/GenBank/DDBJ databases">
        <title>Fusibacter ferrireducens sp. nov., an anaerobic, sulfur- and Fe-reducing bacterium isolated from the mangrove sediment.</title>
        <authorList>
            <person name="Qiu D."/>
        </authorList>
    </citation>
    <scope>NUCLEOTIDE SEQUENCE [LARGE SCALE GENOMIC DNA]</scope>
    <source>
        <strain evidence="6 7">DSM 12116</strain>
    </source>
</reference>
<dbReference type="InterPro" id="IPR025944">
    <property type="entry name" value="Sigma_54_int_dom_CS"/>
</dbReference>
<dbReference type="RefSeq" id="WP_213238518.1">
    <property type="nucleotide sequence ID" value="NZ_JAHBCL010000051.1"/>
</dbReference>
<dbReference type="InterPro" id="IPR025662">
    <property type="entry name" value="Sigma_54_int_dom_ATP-bd_1"/>
</dbReference>
<dbReference type="SUPFAM" id="SSF46689">
    <property type="entry name" value="Homeodomain-like"/>
    <property type="match status" value="1"/>
</dbReference>
<evidence type="ECO:0000313" key="6">
    <source>
        <dbReference type="EMBL" id="MBS7528661.1"/>
    </source>
</evidence>
<accession>A0ABS5PVF5</accession>
<evidence type="ECO:0000259" key="5">
    <source>
        <dbReference type="PROSITE" id="PS50045"/>
    </source>
</evidence>
<name>A0ABS5PVF5_9FIRM</name>
<dbReference type="InterPro" id="IPR027417">
    <property type="entry name" value="P-loop_NTPase"/>
</dbReference>
<dbReference type="InterPro" id="IPR009057">
    <property type="entry name" value="Homeodomain-like_sf"/>
</dbReference>
<evidence type="ECO:0000256" key="3">
    <source>
        <dbReference type="ARBA" id="ARBA00023015"/>
    </source>
</evidence>
<keyword evidence="1" id="KW-0547">Nucleotide-binding</keyword>
<dbReference type="PRINTS" id="PR01590">
    <property type="entry name" value="HTHFIS"/>
</dbReference>
<keyword evidence="4" id="KW-0804">Transcription</keyword>
<evidence type="ECO:0000256" key="2">
    <source>
        <dbReference type="ARBA" id="ARBA00022840"/>
    </source>
</evidence>
<evidence type="ECO:0000313" key="7">
    <source>
        <dbReference type="Proteomes" id="UP000746471"/>
    </source>
</evidence>
<dbReference type="Pfam" id="PF00158">
    <property type="entry name" value="Sigma54_activat"/>
    <property type="match status" value="1"/>
</dbReference>
<dbReference type="SMART" id="SM00382">
    <property type="entry name" value="AAA"/>
    <property type="match status" value="1"/>
</dbReference>
<dbReference type="PANTHER" id="PTHR32071">
    <property type="entry name" value="TRANSCRIPTIONAL REGULATORY PROTEIN"/>
    <property type="match status" value="1"/>
</dbReference>
<dbReference type="Gene3D" id="1.10.10.60">
    <property type="entry name" value="Homeodomain-like"/>
    <property type="match status" value="1"/>
</dbReference>
<dbReference type="PANTHER" id="PTHR32071:SF57">
    <property type="entry name" value="C4-DICARBOXYLATE TRANSPORT TRANSCRIPTIONAL REGULATORY PROTEIN DCTD"/>
    <property type="match status" value="1"/>
</dbReference>
<comment type="caution">
    <text evidence="6">The sequence shown here is derived from an EMBL/GenBank/DDBJ whole genome shotgun (WGS) entry which is preliminary data.</text>
</comment>
<dbReference type="InterPro" id="IPR002078">
    <property type="entry name" value="Sigma_54_int"/>
</dbReference>
<organism evidence="6 7">
    <name type="scientific">Fusibacter paucivorans</name>
    <dbReference type="NCBI Taxonomy" id="76009"/>
    <lineage>
        <taxon>Bacteria</taxon>
        <taxon>Bacillati</taxon>
        <taxon>Bacillota</taxon>
        <taxon>Clostridia</taxon>
        <taxon>Eubacteriales</taxon>
        <taxon>Eubacteriales Family XII. Incertae Sedis</taxon>
        <taxon>Fusibacter</taxon>
    </lineage>
</organism>
<protein>
    <submittedName>
        <fullName evidence="6">Sigma 54-interacting transcriptional regulator</fullName>
    </submittedName>
</protein>
<dbReference type="PROSITE" id="PS00675">
    <property type="entry name" value="SIGMA54_INTERACT_1"/>
    <property type="match status" value="1"/>
</dbReference>
<dbReference type="InterPro" id="IPR058031">
    <property type="entry name" value="AAA_lid_NorR"/>
</dbReference>
<dbReference type="Gene3D" id="3.40.50.300">
    <property type="entry name" value="P-loop containing nucleotide triphosphate hydrolases"/>
    <property type="match status" value="1"/>
</dbReference>
<feature type="domain" description="Sigma-54 factor interaction" evidence="5">
    <location>
        <begin position="341"/>
        <end position="571"/>
    </location>
</feature>
<dbReference type="Gene3D" id="3.30.450.40">
    <property type="match status" value="1"/>
</dbReference>
<sequence>MNNTLYSRWIQLHNDSNLRKNLPDKISDSWYESFKANVDPTKSVPFMYSKKDFEKVKEKSKSIYIHANYVLERMYKCMPQSNLGLVLFDKNACLLKLYGSDSFMTWAKENYLAKGVVLSESVVGTNAVSLGLRHRQAISVVGEEHFSKFAIEIASYFSPVILELDKNEMIVYGGVAIIGPVSEKDSNLLVTAIAISREINLQMFWFNNLTTLTSAINGYGIIGVDQSSGKNHVLFSNKNLFDILSIPPVNIYYNTLEKIIDPSPKNKKFWKIINNSEIVTDMTINLSINNHQIYVSMSTTPFFEQKFHIKGLSIHLNSTERLNNLISNHTGNNARFTFATIVGQSENYLEILNHAKAAAFSSSNILLLGESGVGKDVIAQAIHNESPRRNKPFIAINCAALPKDLISTEFFGYAEGAFTGSKKGGNVGKFELANHGTIFLDEIGDMPLDLQATLLRVIEQKSFMRIGSNISTKLDVRIIAATNKNLMEKIKQKEFREDLFYRLAIIRINIPPLRERTEDILLLADNFIHLICERINKAPVKLSPEVKDFFINYNWPGNVRELQNLLEGTLQIYNDKTITLHRIQHYFDTAFQLYDPSKTFVPPERTSNTLAVNRDTGTSDEKEALINALNLNKYNKTRTAKYLGISRRTLYRKLNEHDLL</sequence>
<dbReference type="InterPro" id="IPR029016">
    <property type="entry name" value="GAF-like_dom_sf"/>
</dbReference>
<proteinExistence type="predicted"/>
<keyword evidence="7" id="KW-1185">Reference proteome</keyword>
<keyword evidence="2" id="KW-0067">ATP-binding</keyword>